<protein>
    <submittedName>
        <fullName evidence="4">Uncharacterized protein LOC107821299</fullName>
    </submittedName>
</protein>
<dbReference type="Gene3D" id="3.40.50.300">
    <property type="entry name" value="P-loop containing nucleotide triphosphate hydrolases"/>
    <property type="match status" value="1"/>
</dbReference>
<dbReference type="RefSeq" id="XP_016503220.2">
    <property type="nucleotide sequence ID" value="XM_016647734.2"/>
</dbReference>
<dbReference type="OrthoDB" id="1146443at2759"/>
<evidence type="ECO:0000256" key="2">
    <source>
        <dbReference type="ARBA" id="ARBA00022840"/>
    </source>
</evidence>
<dbReference type="PaxDb" id="4097-A0A1S4CQ75"/>
<evidence type="ECO:0000256" key="1">
    <source>
        <dbReference type="ARBA" id="ARBA00022741"/>
    </source>
</evidence>
<sequence length="472" mass="53275">MDPVRCTKFFESTIFDAILESHETTQHVVPSAVHAATAQYEDSRKSLELRYGVEIPLDAMQAACEILERISPKVGVVQLLEEAATKLRKDFDCDSEQKDLDFYEFLFNRAFVESREMMKEKDPSLSDMLPCVKKELEEVKGALEAFTNRRPAPLRGQGQHHNTVVRHKYLVHLAHLLRILYGAQEQGNWDGFTKAIRDLHGDFSALSETIDIRFAQHLTVTPRIVAEVASSITGVPRNFFPAPFQLPVELLVQRLSRKLVGLDNQLRAIINAMSIHKLGSRPLYSFLLLSPSGHGKTALAEALAKEMFDNRIVEYKVAGLTENDFIVRLFSCPFLVVDESEGASDSTVRLISSCVLVFDNVDKANTALYDIFLQILESGSYVDACGRQIVFSNTLILFTSRVEFPRCGCAREVWETSFEPPFKGLLKSVGGVQQPWWCDCNFHERLADVRFSVDKNLIMAYSNCILWEAALL</sequence>
<dbReference type="Pfam" id="PF07724">
    <property type="entry name" value="AAA_2"/>
    <property type="match status" value="1"/>
</dbReference>
<name>A0A1S4CQ75_TOBAC</name>
<dbReference type="PANTHER" id="PTHR11638">
    <property type="entry name" value="ATP-DEPENDENT CLP PROTEASE"/>
    <property type="match status" value="1"/>
</dbReference>
<dbReference type="GO" id="GO:0016887">
    <property type="term" value="F:ATP hydrolysis activity"/>
    <property type="evidence" value="ECO:0000318"/>
    <property type="project" value="GO_Central"/>
</dbReference>
<dbReference type="InterPro" id="IPR050130">
    <property type="entry name" value="ClpA_ClpB"/>
</dbReference>
<organism evidence="3 4">
    <name type="scientific">Nicotiana tabacum</name>
    <name type="common">Common tobacco</name>
    <dbReference type="NCBI Taxonomy" id="4097"/>
    <lineage>
        <taxon>Eukaryota</taxon>
        <taxon>Viridiplantae</taxon>
        <taxon>Streptophyta</taxon>
        <taxon>Embryophyta</taxon>
        <taxon>Tracheophyta</taxon>
        <taxon>Spermatophyta</taxon>
        <taxon>Magnoliopsida</taxon>
        <taxon>eudicotyledons</taxon>
        <taxon>Gunneridae</taxon>
        <taxon>Pentapetalae</taxon>
        <taxon>asterids</taxon>
        <taxon>lamiids</taxon>
        <taxon>Solanales</taxon>
        <taxon>Solanaceae</taxon>
        <taxon>Nicotianoideae</taxon>
        <taxon>Nicotianeae</taxon>
        <taxon>Nicotiana</taxon>
    </lineage>
</organism>
<dbReference type="SUPFAM" id="SSF52540">
    <property type="entry name" value="P-loop containing nucleoside triphosphate hydrolases"/>
    <property type="match status" value="1"/>
</dbReference>
<dbReference type="InterPro" id="IPR003959">
    <property type="entry name" value="ATPase_AAA_core"/>
</dbReference>
<reference evidence="3" key="1">
    <citation type="journal article" date="2014" name="Nat. Commun.">
        <title>The tobacco genome sequence and its comparison with those of tomato and potato.</title>
        <authorList>
            <person name="Sierro N."/>
            <person name="Battey J.N."/>
            <person name="Ouadi S."/>
            <person name="Bakaher N."/>
            <person name="Bovet L."/>
            <person name="Willig A."/>
            <person name="Goepfert S."/>
            <person name="Peitsch M.C."/>
            <person name="Ivanov N.V."/>
        </authorList>
    </citation>
    <scope>NUCLEOTIDE SEQUENCE [LARGE SCALE GENOMIC DNA]</scope>
</reference>
<dbReference type="GO" id="GO:0005737">
    <property type="term" value="C:cytoplasm"/>
    <property type="evidence" value="ECO:0000318"/>
    <property type="project" value="GO_Central"/>
</dbReference>
<dbReference type="GeneID" id="107821299"/>
<keyword evidence="3" id="KW-1185">Reference proteome</keyword>
<dbReference type="GO" id="GO:0005524">
    <property type="term" value="F:ATP binding"/>
    <property type="evidence" value="ECO:0007669"/>
    <property type="project" value="UniProtKB-KW"/>
</dbReference>
<accession>A0A1S4CQ75</accession>
<dbReference type="KEGG" id="nta:107821299"/>
<dbReference type="RefSeq" id="XP_016503220.1">
    <property type="nucleotide sequence ID" value="XM_016647734.1"/>
</dbReference>
<dbReference type="PRINTS" id="PR00300">
    <property type="entry name" value="CLPPROTEASEA"/>
</dbReference>
<dbReference type="InterPro" id="IPR027417">
    <property type="entry name" value="P-loop_NTPase"/>
</dbReference>
<dbReference type="STRING" id="4097.A0A1S4CQ75"/>
<dbReference type="AlphaFoldDB" id="A0A1S4CQ75"/>
<evidence type="ECO:0000313" key="4">
    <source>
        <dbReference type="RefSeq" id="XP_016503220.2"/>
    </source>
</evidence>
<keyword evidence="2" id="KW-0067">ATP-binding</keyword>
<dbReference type="InterPro" id="IPR001270">
    <property type="entry name" value="ClpA/B"/>
</dbReference>
<gene>
    <name evidence="4" type="primary">LOC107821299</name>
</gene>
<dbReference type="Proteomes" id="UP000790787">
    <property type="component" value="Chromosome 8"/>
</dbReference>
<keyword evidence="1" id="KW-0547">Nucleotide-binding</keyword>
<dbReference type="PANTHER" id="PTHR11638:SF18">
    <property type="entry name" value="HEAT SHOCK PROTEIN 104"/>
    <property type="match status" value="1"/>
</dbReference>
<proteinExistence type="predicted"/>
<dbReference type="SMR" id="A0A1S4CQ75"/>
<reference evidence="4" key="2">
    <citation type="submission" date="2025-08" db="UniProtKB">
        <authorList>
            <consortium name="RefSeq"/>
        </authorList>
    </citation>
    <scope>IDENTIFICATION</scope>
    <source>
        <tissue evidence="4">Leaf</tissue>
    </source>
</reference>
<evidence type="ECO:0000313" key="3">
    <source>
        <dbReference type="Proteomes" id="UP000790787"/>
    </source>
</evidence>
<dbReference type="GO" id="GO:0034605">
    <property type="term" value="P:cellular response to heat"/>
    <property type="evidence" value="ECO:0000318"/>
    <property type="project" value="GO_Central"/>
</dbReference>